<proteinExistence type="predicted"/>
<keyword evidence="1" id="KW-0812">Transmembrane</keyword>
<feature type="transmembrane region" description="Helical" evidence="1">
    <location>
        <begin position="12"/>
        <end position="31"/>
    </location>
</feature>
<organism evidence="2 3">
    <name type="scientific">Candidatus Mediterraneibacter stercorigallinarum</name>
    <dbReference type="NCBI Taxonomy" id="2838686"/>
    <lineage>
        <taxon>Bacteria</taxon>
        <taxon>Bacillati</taxon>
        <taxon>Bacillota</taxon>
        <taxon>Clostridia</taxon>
        <taxon>Lachnospirales</taxon>
        <taxon>Lachnospiraceae</taxon>
        <taxon>Mediterraneibacter</taxon>
    </lineage>
</organism>
<dbReference type="Proteomes" id="UP000824017">
    <property type="component" value="Unassembled WGS sequence"/>
</dbReference>
<evidence type="ECO:0008006" key="4">
    <source>
        <dbReference type="Google" id="ProtNLM"/>
    </source>
</evidence>
<protein>
    <recommendedName>
        <fullName evidence="4">DUF4830 domain-containing protein</fullName>
    </recommendedName>
</protein>
<gene>
    <name evidence="2" type="ORF">H9817_02720</name>
</gene>
<keyword evidence="1" id="KW-0472">Membrane</keyword>
<dbReference type="AlphaFoldDB" id="A0A9D2D9I8"/>
<evidence type="ECO:0000313" key="2">
    <source>
        <dbReference type="EMBL" id="HIZ12828.1"/>
    </source>
</evidence>
<keyword evidence="1" id="KW-1133">Transmembrane helix</keyword>
<evidence type="ECO:0000256" key="1">
    <source>
        <dbReference type="SAM" id="Phobius"/>
    </source>
</evidence>
<name>A0A9D2D9I8_9FIRM</name>
<reference evidence="2" key="1">
    <citation type="journal article" date="2021" name="PeerJ">
        <title>Extensive microbial diversity within the chicken gut microbiome revealed by metagenomics and culture.</title>
        <authorList>
            <person name="Gilroy R."/>
            <person name="Ravi A."/>
            <person name="Getino M."/>
            <person name="Pursley I."/>
            <person name="Horton D.L."/>
            <person name="Alikhan N.F."/>
            <person name="Baker D."/>
            <person name="Gharbi K."/>
            <person name="Hall N."/>
            <person name="Watson M."/>
            <person name="Adriaenssens E.M."/>
            <person name="Foster-Nyarko E."/>
            <person name="Jarju S."/>
            <person name="Secka A."/>
            <person name="Antonio M."/>
            <person name="Oren A."/>
            <person name="Chaudhuri R.R."/>
            <person name="La Ragione R."/>
            <person name="Hildebrand F."/>
            <person name="Pallen M.J."/>
        </authorList>
    </citation>
    <scope>NUCLEOTIDE SEQUENCE</scope>
    <source>
        <strain evidence="2">ChiGjej1B1-13045</strain>
    </source>
</reference>
<reference evidence="2" key="2">
    <citation type="submission" date="2021-04" db="EMBL/GenBank/DDBJ databases">
        <authorList>
            <person name="Gilroy R."/>
        </authorList>
    </citation>
    <scope>NUCLEOTIDE SEQUENCE</scope>
    <source>
        <strain evidence="2">ChiGjej1B1-13045</strain>
    </source>
</reference>
<dbReference type="EMBL" id="DXCD01000071">
    <property type="protein sequence ID" value="HIZ12828.1"/>
    <property type="molecule type" value="Genomic_DNA"/>
</dbReference>
<comment type="caution">
    <text evidence="2">The sequence shown here is derived from an EMBL/GenBank/DDBJ whole genome shotgun (WGS) entry which is preliminary data.</text>
</comment>
<sequence length="155" mass="17957">MRKIRGQKKYMMVIVVLVLLIFSFGGAFFYWKIPSRREAMTWARSLQASDVSKIELTVMPSAEDERYRIFEEDEFDDIIALINKSTGRYIEEPDQLAGMSRILYITMKDGTRHTVGYNGYLMIDGDAYADNFHGYSEDGESLGYGNRALPDRFEY</sequence>
<accession>A0A9D2D9I8</accession>
<evidence type="ECO:0000313" key="3">
    <source>
        <dbReference type="Proteomes" id="UP000824017"/>
    </source>
</evidence>